<gene>
    <name evidence="10" type="ORF">MNBD_BACTEROID01-1941</name>
</gene>
<feature type="domain" description="ABC transmembrane type-2" evidence="9">
    <location>
        <begin position="140"/>
        <end position="371"/>
    </location>
</feature>
<feature type="transmembrane region" description="Helical" evidence="8">
    <location>
        <begin position="21"/>
        <end position="42"/>
    </location>
</feature>
<protein>
    <recommendedName>
        <fullName evidence="9">ABC transmembrane type-2 domain-containing protein</fullName>
    </recommendedName>
</protein>
<dbReference type="AlphaFoldDB" id="A0A3B0URV8"/>
<dbReference type="GO" id="GO:0005886">
    <property type="term" value="C:plasma membrane"/>
    <property type="evidence" value="ECO:0007669"/>
    <property type="project" value="UniProtKB-SubCell"/>
</dbReference>
<feature type="transmembrane region" description="Helical" evidence="8">
    <location>
        <begin position="350"/>
        <end position="368"/>
    </location>
</feature>
<evidence type="ECO:0000259" key="9">
    <source>
        <dbReference type="PROSITE" id="PS51012"/>
    </source>
</evidence>
<keyword evidence="4" id="KW-1003">Cell membrane</keyword>
<evidence type="ECO:0000313" key="10">
    <source>
        <dbReference type="EMBL" id="VAW22814.1"/>
    </source>
</evidence>
<feature type="transmembrane region" description="Helical" evidence="8">
    <location>
        <begin position="252"/>
        <end position="277"/>
    </location>
</feature>
<dbReference type="Gene3D" id="3.40.1710.10">
    <property type="entry name" value="abc type-2 transporter like domain"/>
    <property type="match status" value="1"/>
</dbReference>
<evidence type="ECO:0000256" key="2">
    <source>
        <dbReference type="ARBA" id="ARBA00007783"/>
    </source>
</evidence>
<evidence type="ECO:0000256" key="4">
    <source>
        <dbReference type="ARBA" id="ARBA00022475"/>
    </source>
</evidence>
<dbReference type="InterPro" id="IPR051449">
    <property type="entry name" value="ABC-2_transporter_component"/>
</dbReference>
<evidence type="ECO:0000256" key="3">
    <source>
        <dbReference type="ARBA" id="ARBA00022448"/>
    </source>
</evidence>
<reference evidence="10" key="1">
    <citation type="submission" date="2018-06" db="EMBL/GenBank/DDBJ databases">
        <authorList>
            <person name="Zhirakovskaya E."/>
        </authorList>
    </citation>
    <scope>NUCLEOTIDE SEQUENCE</scope>
</reference>
<accession>A0A3B0URV8</accession>
<evidence type="ECO:0000256" key="1">
    <source>
        <dbReference type="ARBA" id="ARBA00004651"/>
    </source>
</evidence>
<dbReference type="PROSITE" id="PS51012">
    <property type="entry name" value="ABC_TM2"/>
    <property type="match status" value="1"/>
</dbReference>
<evidence type="ECO:0000256" key="8">
    <source>
        <dbReference type="SAM" id="Phobius"/>
    </source>
</evidence>
<dbReference type="GO" id="GO:0140359">
    <property type="term" value="F:ABC-type transporter activity"/>
    <property type="evidence" value="ECO:0007669"/>
    <property type="project" value="InterPro"/>
</dbReference>
<keyword evidence="5 8" id="KW-0812">Transmembrane</keyword>
<feature type="transmembrane region" description="Helical" evidence="8">
    <location>
        <begin position="178"/>
        <end position="202"/>
    </location>
</feature>
<evidence type="ECO:0000256" key="7">
    <source>
        <dbReference type="ARBA" id="ARBA00023136"/>
    </source>
</evidence>
<keyword evidence="6 8" id="KW-1133">Transmembrane helix</keyword>
<proteinExistence type="inferred from homology"/>
<dbReference type="Pfam" id="PF12698">
    <property type="entry name" value="ABC2_membrane_3"/>
    <property type="match status" value="1"/>
</dbReference>
<name>A0A3B0URV8_9ZZZZ</name>
<sequence length="372" mass="42399">MKTILYILQKEFRQVFRNKTMLPMIIAVPLMQMLILVFAATYDLQEIDVVVVDKDMSQTSGELIAKFDGIPFFRVNAAAFSENIAEESIFRDQADLIIVVPPDFERNLMRENEGHLQLLINAIDGNSAQLIYSYCNFIILDFNKKLIADWKGMPGFTPPFSVGIAENYWYNKALDYKWYMAPGILAILVTIIGMFLSGMNLVREKEAGTIEQLNVTPIKKYQFILGKLIPFWVIALFDLAFGLLIARLVFDLPIVGSLTLLFGFAGLYLISVLGLGLFISTVSDTQQQVMFISFFVMMIFILMGGIFTPVESMPGWAQIVNHANPIYYFMRIMRMVLLKGSGFFDLLKEFFSLTVLGILFLSLAIWRYRKTT</sequence>
<dbReference type="PANTHER" id="PTHR30294">
    <property type="entry name" value="MEMBRANE COMPONENT OF ABC TRANSPORTER YHHJ-RELATED"/>
    <property type="match status" value="1"/>
</dbReference>
<dbReference type="PANTHER" id="PTHR30294:SF29">
    <property type="entry name" value="MULTIDRUG ABC TRANSPORTER PERMEASE YBHS-RELATED"/>
    <property type="match status" value="1"/>
</dbReference>
<evidence type="ECO:0000256" key="5">
    <source>
        <dbReference type="ARBA" id="ARBA00022692"/>
    </source>
</evidence>
<feature type="transmembrane region" description="Helical" evidence="8">
    <location>
        <begin position="289"/>
        <end position="307"/>
    </location>
</feature>
<organism evidence="10">
    <name type="scientific">hydrothermal vent metagenome</name>
    <dbReference type="NCBI Taxonomy" id="652676"/>
    <lineage>
        <taxon>unclassified sequences</taxon>
        <taxon>metagenomes</taxon>
        <taxon>ecological metagenomes</taxon>
    </lineage>
</organism>
<dbReference type="InterPro" id="IPR047817">
    <property type="entry name" value="ABC2_TM_bact-type"/>
</dbReference>
<feature type="transmembrane region" description="Helical" evidence="8">
    <location>
        <begin position="223"/>
        <end position="246"/>
    </location>
</feature>
<dbReference type="InterPro" id="IPR013525">
    <property type="entry name" value="ABC2_TM"/>
</dbReference>
<keyword evidence="7 8" id="KW-0472">Membrane</keyword>
<comment type="subcellular location">
    <subcellularLocation>
        <location evidence="1">Cell membrane</location>
        <topology evidence="1">Multi-pass membrane protein</topology>
    </subcellularLocation>
</comment>
<keyword evidence="3" id="KW-0813">Transport</keyword>
<comment type="similarity">
    <text evidence="2">Belongs to the ABC-2 integral membrane protein family.</text>
</comment>
<dbReference type="EMBL" id="UOEP01000179">
    <property type="protein sequence ID" value="VAW22814.1"/>
    <property type="molecule type" value="Genomic_DNA"/>
</dbReference>
<evidence type="ECO:0000256" key="6">
    <source>
        <dbReference type="ARBA" id="ARBA00022989"/>
    </source>
</evidence>